<dbReference type="Pfam" id="PF05402">
    <property type="entry name" value="PqqD"/>
    <property type="match status" value="1"/>
</dbReference>
<keyword evidence="2" id="KW-1185">Reference proteome</keyword>
<dbReference type="KEGG" id="ipc:IPA_01555"/>
<evidence type="ECO:0008006" key="3">
    <source>
        <dbReference type="Google" id="ProtNLM"/>
    </source>
</evidence>
<reference evidence="1" key="1">
    <citation type="submission" date="2013-11" db="EMBL/GenBank/DDBJ databases">
        <title>Comparative genomics of Ignicoccus.</title>
        <authorList>
            <person name="Podar M."/>
        </authorList>
    </citation>
    <scope>NUCLEOTIDE SEQUENCE</scope>
    <source>
        <strain evidence="1">DSM 13166</strain>
    </source>
</reference>
<dbReference type="InterPro" id="IPR008792">
    <property type="entry name" value="PQQD"/>
</dbReference>
<proteinExistence type="predicted"/>
<protein>
    <recommendedName>
        <fullName evidence="3">PqqD family protein</fullName>
    </recommendedName>
</protein>
<evidence type="ECO:0000313" key="2">
    <source>
        <dbReference type="Proteomes" id="UP001063698"/>
    </source>
</evidence>
<name>A0A977KAH7_9CREN</name>
<dbReference type="EMBL" id="CP006868">
    <property type="protein sequence ID" value="UXD22089.1"/>
    <property type="molecule type" value="Genomic_DNA"/>
</dbReference>
<organism evidence="1 2">
    <name type="scientific">Ignicoccus pacificus DSM 13166</name>
    <dbReference type="NCBI Taxonomy" id="940294"/>
    <lineage>
        <taxon>Archaea</taxon>
        <taxon>Thermoproteota</taxon>
        <taxon>Thermoprotei</taxon>
        <taxon>Desulfurococcales</taxon>
        <taxon>Desulfurococcaceae</taxon>
        <taxon>Ignicoccus</taxon>
    </lineage>
</organism>
<sequence>MIAKGEVLRRGPRGVLVRHNGKLYEMGYGAYLLWKAFEEDSTPEEVIAQAIAITGMRREEAESIVYSFVETFRQIGLIGDPEP</sequence>
<dbReference type="AlphaFoldDB" id="A0A977KAH7"/>
<accession>A0A977KAH7</accession>
<dbReference type="Proteomes" id="UP001063698">
    <property type="component" value="Chromosome"/>
</dbReference>
<gene>
    <name evidence="1" type="ORF">IPA_01555</name>
</gene>
<evidence type="ECO:0000313" key="1">
    <source>
        <dbReference type="EMBL" id="UXD22089.1"/>
    </source>
</evidence>